<dbReference type="RefSeq" id="XP_025374941.1">
    <property type="nucleotide sequence ID" value="XM_025518264.1"/>
</dbReference>
<protein>
    <submittedName>
        <fullName evidence="1">Uncharacterized protein</fullName>
    </submittedName>
</protein>
<sequence length="151" mass="16627">MRLRRGALPACRCTQSSCAAIIAQLTPPIGLSLPARPRRSEMLLTRNGTDWPPNAGDARQVLSPWDPLQLATLDRSHFKEGTVSRDQKVLPKSDAAFSAASYKIGSLRGVFRYTQCGIQYILPGKLEHTDWPTISELQLRPSHSCAQASNN</sequence>
<gene>
    <name evidence="1" type="ORF">FA10DRAFT_175677</name>
</gene>
<dbReference type="Proteomes" id="UP000245768">
    <property type="component" value="Unassembled WGS sequence"/>
</dbReference>
<reference evidence="1 2" key="1">
    <citation type="journal article" date="2018" name="Mol. Biol. Evol.">
        <title>Broad Genomic Sampling Reveals a Smut Pathogenic Ancestry of the Fungal Clade Ustilaginomycotina.</title>
        <authorList>
            <person name="Kijpornyongpan T."/>
            <person name="Mondo S.J."/>
            <person name="Barry K."/>
            <person name="Sandor L."/>
            <person name="Lee J."/>
            <person name="Lipzen A."/>
            <person name="Pangilinan J."/>
            <person name="LaButti K."/>
            <person name="Hainaut M."/>
            <person name="Henrissat B."/>
            <person name="Grigoriev I.V."/>
            <person name="Spatafora J.W."/>
            <person name="Aime M.C."/>
        </authorList>
    </citation>
    <scope>NUCLEOTIDE SEQUENCE [LARGE SCALE GENOMIC DNA]</scope>
    <source>
        <strain evidence="1 2">MCA 4198</strain>
    </source>
</reference>
<accession>A0A316YI06</accession>
<organism evidence="1 2">
    <name type="scientific">Acaromyces ingoldii</name>
    <dbReference type="NCBI Taxonomy" id="215250"/>
    <lineage>
        <taxon>Eukaryota</taxon>
        <taxon>Fungi</taxon>
        <taxon>Dikarya</taxon>
        <taxon>Basidiomycota</taxon>
        <taxon>Ustilaginomycotina</taxon>
        <taxon>Exobasidiomycetes</taxon>
        <taxon>Exobasidiales</taxon>
        <taxon>Cryptobasidiaceae</taxon>
        <taxon>Acaromyces</taxon>
    </lineage>
</organism>
<keyword evidence="2" id="KW-1185">Reference proteome</keyword>
<name>A0A316YI06_9BASI</name>
<proteinExistence type="predicted"/>
<dbReference type="EMBL" id="KZ819639">
    <property type="protein sequence ID" value="PWN87743.1"/>
    <property type="molecule type" value="Genomic_DNA"/>
</dbReference>
<dbReference type="AlphaFoldDB" id="A0A316YI06"/>
<evidence type="ECO:0000313" key="1">
    <source>
        <dbReference type="EMBL" id="PWN87743.1"/>
    </source>
</evidence>
<dbReference type="InParanoid" id="A0A316YI06"/>
<evidence type="ECO:0000313" key="2">
    <source>
        <dbReference type="Proteomes" id="UP000245768"/>
    </source>
</evidence>
<dbReference type="GeneID" id="37040180"/>